<feature type="transmembrane region" description="Helical" evidence="7">
    <location>
        <begin position="196"/>
        <end position="214"/>
    </location>
</feature>
<evidence type="ECO:0000313" key="10">
    <source>
        <dbReference type="Proteomes" id="UP000192393"/>
    </source>
</evidence>
<evidence type="ECO:0000256" key="2">
    <source>
        <dbReference type="ARBA" id="ARBA00010792"/>
    </source>
</evidence>
<evidence type="ECO:0000256" key="4">
    <source>
        <dbReference type="ARBA" id="ARBA00022692"/>
    </source>
</evidence>
<accession>A0A1W2BR92</accession>
<evidence type="ECO:0000256" key="1">
    <source>
        <dbReference type="ARBA" id="ARBA00004651"/>
    </source>
</evidence>
<keyword evidence="4 7" id="KW-0812">Transmembrane</keyword>
<gene>
    <name evidence="9" type="ORF">SAMN06296427_10752</name>
</gene>
<keyword evidence="6 7" id="KW-0472">Membrane</keyword>
<keyword evidence="5 7" id="KW-1133">Transmembrane helix</keyword>
<feature type="domain" description="VTT" evidence="8">
    <location>
        <begin position="54"/>
        <end position="182"/>
    </location>
</feature>
<evidence type="ECO:0000256" key="6">
    <source>
        <dbReference type="ARBA" id="ARBA00023136"/>
    </source>
</evidence>
<comment type="subcellular location">
    <subcellularLocation>
        <location evidence="1 7">Cell membrane</location>
        <topology evidence="1 7">Multi-pass membrane protein</topology>
    </subcellularLocation>
</comment>
<dbReference type="PANTHER" id="PTHR30353:SF0">
    <property type="entry name" value="TRANSMEMBRANE PROTEIN"/>
    <property type="match status" value="1"/>
</dbReference>
<name>A0A1W2BR92_9FLAO</name>
<dbReference type="Proteomes" id="UP000192393">
    <property type="component" value="Unassembled WGS sequence"/>
</dbReference>
<protein>
    <submittedName>
        <fullName evidence="9">Membrane-associated protein</fullName>
    </submittedName>
</protein>
<comment type="caution">
    <text evidence="7">Lacks conserved residue(s) required for the propagation of feature annotation.</text>
</comment>
<dbReference type="STRING" id="1434700.SAMN06296427_10752"/>
<keyword evidence="3 7" id="KW-1003">Cell membrane</keyword>
<dbReference type="OrthoDB" id="9813426at2"/>
<feature type="transmembrane region" description="Helical" evidence="7">
    <location>
        <begin position="162"/>
        <end position="184"/>
    </location>
</feature>
<dbReference type="PANTHER" id="PTHR30353">
    <property type="entry name" value="INNER MEMBRANE PROTEIN DEDA-RELATED"/>
    <property type="match status" value="1"/>
</dbReference>
<dbReference type="InterPro" id="IPR032816">
    <property type="entry name" value="VTT_dom"/>
</dbReference>
<dbReference type="AlphaFoldDB" id="A0A1W2BR92"/>
<evidence type="ECO:0000256" key="5">
    <source>
        <dbReference type="ARBA" id="ARBA00022989"/>
    </source>
</evidence>
<evidence type="ECO:0000256" key="7">
    <source>
        <dbReference type="RuleBase" id="RU367016"/>
    </source>
</evidence>
<dbReference type="EMBL" id="FWXS01000007">
    <property type="protein sequence ID" value="SMC75244.1"/>
    <property type="molecule type" value="Genomic_DNA"/>
</dbReference>
<dbReference type="Pfam" id="PF09335">
    <property type="entry name" value="VTT_dom"/>
    <property type="match status" value="1"/>
</dbReference>
<evidence type="ECO:0000256" key="3">
    <source>
        <dbReference type="ARBA" id="ARBA00022475"/>
    </source>
</evidence>
<dbReference type="RefSeq" id="WP_084017740.1">
    <property type="nucleotide sequence ID" value="NZ_FWXS01000007.1"/>
</dbReference>
<proteinExistence type="inferred from homology"/>
<evidence type="ECO:0000313" key="9">
    <source>
        <dbReference type="EMBL" id="SMC75244.1"/>
    </source>
</evidence>
<evidence type="ECO:0000259" key="8">
    <source>
        <dbReference type="Pfam" id="PF09335"/>
    </source>
</evidence>
<organism evidence="9 10">
    <name type="scientific">Moheibacter sediminis</name>
    <dbReference type="NCBI Taxonomy" id="1434700"/>
    <lineage>
        <taxon>Bacteria</taxon>
        <taxon>Pseudomonadati</taxon>
        <taxon>Bacteroidota</taxon>
        <taxon>Flavobacteriia</taxon>
        <taxon>Flavobacteriales</taxon>
        <taxon>Weeksellaceae</taxon>
        <taxon>Moheibacter</taxon>
    </lineage>
</organism>
<reference evidence="9 10" key="1">
    <citation type="submission" date="2017-04" db="EMBL/GenBank/DDBJ databases">
        <authorList>
            <person name="Afonso C.L."/>
            <person name="Miller P.J."/>
            <person name="Scott M.A."/>
            <person name="Spackman E."/>
            <person name="Goraichik I."/>
            <person name="Dimitrov K.M."/>
            <person name="Suarez D.L."/>
            <person name="Swayne D.E."/>
        </authorList>
    </citation>
    <scope>NUCLEOTIDE SEQUENCE [LARGE SCALE GENOMIC DNA]</scope>
    <source>
        <strain evidence="9 10">CGMCC 1.12708</strain>
    </source>
</reference>
<dbReference type="InterPro" id="IPR032818">
    <property type="entry name" value="DedA-like"/>
</dbReference>
<comment type="similarity">
    <text evidence="2 7">Belongs to the DedA family.</text>
</comment>
<dbReference type="GO" id="GO:0005886">
    <property type="term" value="C:plasma membrane"/>
    <property type="evidence" value="ECO:0007669"/>
    <property type="project" value="UniProtKB-SubCell"/>
</dbReference>
<feature type="transmembrane region" description="Helical" evidence="7">
    <location>
        <begin position="29"/>
        <end position="50"/>
    </location>
</feature>
<sequence>MQEIFDFIANFVSRPDKVLMDFINNYGNWIYVFLFLIIFAETGLIIMSFIMPFLPGDALIFAVGMIAANDEQVHLHIEYVVPLLMLAAILGDNVNYFVGKRFGNWLLANPGKFYIQPKHIEKATDFFNEHGKKAIIIARFMPVVRTIIPFICGTTKLDYKTFITYSFIGAVLWVGVISMLGYFLGGFDFVQHNLEYFIFGIIIAANMPLLIRIIKAQFTKSKTAP</sequence>
<keyword evidence="10" id="KW-1185">Reference proteome</keyword>